<gene>
    <name evidence="3" type="ORF">F9L07_18445</name>
</gene>
<comment type="caution">
    <text evidence="3">The sequence shown here is derived from an EMBL/GenBank/DDBJ whole genome shotgun (WGS) entry which is preliminary data.</text>
</comment>
<dbReference type="Proteomes" id="UP000449906">
    <property type="component" value="Unassembled WGS sequence"/>
</dbReference>
<evidence type="ECO:0000256" key="1">
    <source>
        <dbReference type="SAM" id="MobiDB-lite"/>
    </source>
</evidence>
<feature type="region of interest" description="Disordered" evidence="1">
    <location>
        <begin position="233"/>
        <end position="254"/>
    </location>
</feature>
<dbReference type="EMBL" id="WBVM01000002">
    <property type="protein sequence ID" value="KAB2809043.1"/>
    <property type="molecule type" value="Genomic_DNA"/>
</dbReference>
<accession>A0A7J5DUP3</accession>
<organism evidence="3 4">
    <name type="scientific">Nocardioides simplex</name>
    <name type="common">Arthrobacter simplex</name>
    <dbReference type="NCBI Taxonomy" id="2045"/>
    <lineage>
        <taxon>Bacteria</taxon>
        <taxon>Bacillati</taxon>
        <taxon>Actinomycetota</taxon>
        <taxon>Actinomycetes</taxon>
        <taxon>Propionibacteriales</taxon>
        <taxon>Nocardioidaceae</taxon>
        <taxon>Pimelobacter</taxon>
    </lineage>
</organism>
<dbReference type="AlphaFoldDB" id="A0A7J5DUP3"/>
<evidence type="ECO:0000313" key="3">
    <source>
        <dbReference type="EMBL" id="KAB2809043.1"/>
    </source>
</evidence>
<keyword evidence="2" id="KW-0732">Signal</keyword>
<feature type="signal peptide" evidence="2">
    <location>
        <begin position="1"/>
        <end position="22"/>
    </location>
</feature>
<proteinExistence type="predicted"/>
<evidence type="ECO:0000256" key="2">
    <source>
        <dbReference type="SAM" id="SignalP"/>
    </source>
</evidence>
<name>A0A7J5DUP3_NOCSI</name>
<evidence type="ECO:0000313" key="4">
    <source>
        <dbReference type="Proteomes" id="UP000449906"/>
    </source>
</evidence>
<protein>
    <submittedName>
        <fullName evidence="3">Uncharacterized protein</fullName>
    </submittedName>
</protein>
<sequence length="334" mass="35015">MRLRTLLRLAAVGATSATLLSAAPVAPGHAVPQGDPPGTTYVYRGTFTAEVSHSLLVDWADNDNDDRAVSATIAGTLPSVKMDDLDLFSLSPASNTVRVVSAVGSGFTHTNSGRHERVCKATTATVSGKPTLLPDRARGVNAFVPFSLLTMPGKCTDSDGVSSTITYHYGPLVTDLWDGRAGDDKLELRFHAARGLPPLQGADTCPGYIPGQTEVCSYEIDGVLTLHLVKKVPPTPKPSPQPSKATLAPGAKKVSAPVGCPARCTVKVRVTPLKGGPTLAVRRVTPAVGRVVPVKVSIPAAKRRLVKKAGGVRVTLTYRLAGGASYTETRKARL</sequence>
<dbReference type="RefSeq" id="WP_151581283.1">
    <property type="nucleotide sequence ID" value="NZ_WBVM01000002.1"/>
</dbReference>
<feature type="chain" id="PRO_5039268380" evidence="2">
    <location>
        <begin position="23"/>
        <end position="334"/>
    </location>
</feature>
<reference evidence="3 4" key="1">
    <citation type="submission" date="2019-09" db="EMBL/GenBank/DDBJ databases">
        <title>Pimelobacter sp. isolated from Paulinella.</title>
        <authorList>
            <person name="Jeong S.E."/>
        </authorList>
    </citation>
    <scope>NUCLEOTIDE SEQUENCE [LARGE SCALE GENOMIC DNA]</scope>
    <source>
        <strain evidence="3 4">Pch-N</strain>
    </source>
</reference>